<keyword evidence="4 9" id="KW-0732">Signal</keyword>
<dbReference type="PANTHER" id="PTHR23019">
    <property type="entry name" value="NUCLEAR PORE MEMBRANE GLYCOPROTEIN GP210-RELATED"/>
    <property type="match status" value="1"/>
</dbReference>
<feature type="domain" description="NUP210 fourth Ig-like" evidence="16">
    <location>
        <begin position="338"/>
        <end position="407"/>
    </location>
</feature>
<evidence type="ECO:0000256" key="2">
    <source>
        <dbReference type="ARBA" id="ARBA00007313"/>
    </source>
</evidence>
<dbReference type="InterPro" id="IPR056899">
    <property type="entry name" value="Ig_NUP210_9th"/>
</dbReference>
<evidence type="ECO:0000256" key="8">
    <source>
        <dbReference type="ARBA" id="ARBA00023242"/>
    </source>
</evidence>
<dbReference type="Proteomes" id="UP000440578">
    <property type="component" value="Unassembled WGS sequence"/>
</dbReference>
<keyword evidence="8" id="KW-0539">Nucleus</keyword>
<dbReference type="InterPro" id="IPR056897">
    <property type="entry name" value="Ig_NUP210_4th"/>
</dbReference>
<feature type="domain" description="NUP210 Ig-like" evidence="13">
    <location>
        <begin position="123"/>
        <end position="221"/>
    </location>
</feature>
<dbReference type="InterPro" id="IPR045197">
    <property type="entry name" value="NUP210-like"/>
</dbReference>
<gene>
    <name evidence="17" type="primary">Nup210l</name>
    <name evidence="17" type="ORF">FJT64_000383</name>
</gene>
<evidence type="ECO:0000259" key="16">
    <source>
        <dbReference type="Pfam" id="PF24991"/>
    </source>
</evidence>
<dbReference type="InterPro" id="IPR056898">
    <property type="entry name" value="Ig_NUP210_6th"/>
</dbReference>
<comment type="caution">
    <text evidence="17">The sequence shown here is derived from an EMBL/GenBank/DDBJ whole genome shotgun (WGS) entry which is preliminary data.</text>
</comment>
<feature type="domain" description="NUP210 Ig-like" evidence="10">
    <location>
        <begin position="634"/>
        <end position="724"/>
    </location>
</feature>
<feature type="domain" description="NUP210 Ig-like" evidence="12">
    <location>
        <begin position="24"/>
        <end position="114"/>
    </location>
</feature>
<dbReference type="InterPro" id="IPR055099">
    <property type="entry name" value="Ig_NUP210_7th"/>
</dbReference>
<evidence type="ECO:0000256" key="1">
    <source>
        <dbReference type="ARBA" id="ARBA00004590"/>
    </source>
</evidence>
<dbReference type="GO" id="GO:0031965">
    <property type="term" value="C:nuclear membrane"/>
    <property type="evidence" value="ECO:0007669"/>
    <property type="project" value="UniProtKB-SubCell"/>
</dbReference>
<evidence type="ECO:0000259" key="13">
    <source>
        <dbReference type="Pfam" id="PF22969"/>
    </source>
</evidence>
<dbReference type="EMBL" id="VIIS01001398">
    <property type="protein sequence ID" value="KAF0299028.1"/>
    <property type="molecule type" value="Genomic_DNA"/>
</dbReference>
<evidence type="ECO:0000256" key="4">
    <source>
        <dbReference type="ARBA" id="ARBA00022729"/>
    </source>
</evidence>
<keyword evidence="3" id="KW-0812">Transmembrane</keyword>
<keyword evidence="18" id="KW-1185">Reference proteome</keyword>
<feature type="chain" id="PRO_5025674339" evidence="9">
    <location>
        <begin position="24"/>
        <end position="1131"/>
    </location>
</feature>
<dbReference type="InterPro" id="IPR055098">
    <property type="entry name" value="Ig_NUP210_3rd"/>
</dbReference>
<evidence type="ECO:0000313" key="17">
    <source>
        <dbReference type="EMBL" id="KAF0299028.1"/>
    </source>
</evidence>
<evidence type="ECO:0000256" key="3">
    <source>
        <dbReference type="ARBA" id="ARBA00022692"/>
    </source>
</evidence>
<evidence type="ECO:0000259" key="11">
    <source>
        <dbReference type="Pfam" id="PF22963"/>
    </source>
</evidence>
<keyword evidence="6" id="KW-0472">Membrane</keyword>
<evidence type="ECO:0000259" key="10">
    <source>
        <dbReference type="Pfam" id="PF22962"/>
    </source>
</evidence>
<reference evidence="17 18" key="1">
    <citation type="submission" date="2019-07" db="EMBL/GenBank/DDBJ databases">
        <title>Draft genome assembly of a fouling barnacle, Amphibalanus amphitrite (Darwin, 1854): The first reference genome for Thecostraca.</title>
        <authorList>
            <person name="Kim W."/>
        </authorList>
    </citation>
    <scope>NUCLEOTIDE SEQUENCE [LARGE SCALE GENOMIC DNA]</scope>
    <source>
        <strain evidence="17">SNU_AA5</strain>
        <tissue evidence="17">Soma without cirri and trophi</tissue>
    </source>
</reference>
<evidence type="ECO:0000259" key="15">
    <source>
        <dbReference type="Pfam" id="PF24935"/>
    </source>
</evidence>
<dbReference type="Pfam" id="PF24902">
    <property type="entry name" value="Ig_NUP210_9th"/>
    <property type="match status" value="1"/>
</dbReference>
<dbReference type="SUPFAM" id="SSF49373">
    <property type="entry name" value="Invasin/intimin cell-adhesion fragments"/>
    <property type="match status" value="1"/>
</dbReference>
<sequence length="1131" mass="120905">MNEDKMKAFVIWILLFVCSLSHGAKLNTPRVLLPYNFQNNPVVYTLEVTETTSECFVWSSLQEDAVLVEPVDTGGCSNKATVTAISRQSSTQKVIVLAEDRESGVVLRCDVIVDTPRSLLIATTTREIYVEEAAEEFELIAMDEQGNQFTSLDGVSFQWSVKAVGGGQPVIRIQPFAESSYDTSPAIEALERRGLRGDKVLLVGTATGVAVVSARLQHAQLGDLETPGVRLSSVANLLLQPPDAFVLPGTRVPYAAVQVKHGRLHPVRLDASPYYLDVRDAAVGRLEKGSSTVTALKKGNTEVTLRDSNAEGGDTGASARLSVVEPASLTVTSPSHTDWVAVTGQRVRLQCHLWDALGNRLWIGENVVVELTVEEEYFSMDLTSDNGTYAEGTTVSTGHAKIRARLTGYRVPDGSEHRLAVPLEATATLEIYPPLAVVPELVVLPWNPQTAPTYNIQLNYTGGDGSVAWSSNNSHLATVSQQGVLRTRGRGHCTVTVSLMRNPRIKAHAQVYVVPVAELSLPAGPREAEVGAPLLVPVALHARLEDDRRVSFTRCHQVALNVQLSNERFVTGPEDESAGEAPPGACRQVSLRGVEPGHARVTVSLLEPWPTAEAGALVGTYRPLTVAPPADGAGLLLAPRSSWLLQADGGPLPWPTRPDRHQATAVSSVDAVSVAEVAGADGFWRLVLCRAVGEARLQLTVGNRPSAELPRPAVSRAEVLVRCAMPRRLLLTAEQPVAAGRQPLELPACPLQQPLRAHAGQPLPLLLRCEDADGAAFHNASSLALTWSESSGGSLARLEPAGGAAAGPGALPAAERRSLVPAGRSGELTVRAVMTAPQGAARLEAELALRLVTPLQASPAQLVVFNHPATREAVQLTGGSGHVAVRVATPAQSSLAAFTFHPENSSVSVAPRADGRLTLDVWDLCLTATPPATVAVQHRLRAAPSRILPEWCVAGWRGVVCGWLAQSGVRRREALRGVCRREALSGVRQREALSGVRQREALSGVRQREALSGVRQREALRGVRQREALRGVRQREALRGARPWCVQCSVPLDGLRGCSQRVSAPLAETSFAELHLQLCICLSSSDRLSSLPGAGILVRPELGAGGSGRLRFAATCCFCWTELTGGQVSEE</sequence>
<evidence type="ECO:0000256" key="5">
    <source>
        <dbReference type="ARBA" id="ARBA00022989"/>
    </source>
</evidence>
<evidence type="ECO:0000256" key="6">
    <source>
        <dbReference type="ARBA" id="ARBA00023136"/>
    </source>
</evidence>
<protein>
    <submittedName>
        <fullName evidence="17">Nuclear pore membrane glycoprotein 210-like</fullName>
    </submittedName>
</protein>
<evidence type="ECO:0000256" key="7">
    <source>
        <dbReference type="ARBA" id="ARBA00023180"/>
    </source>
</evidence>
<keyword evidence="7" id="KW-0325">Glycoprotein</keyword>
<keyword evidence="5" id="KW-1133">Transmembrane helix</keyword>
<evidence type="ECO:0000259" key="14">
    <source>
        <dbReference type="Pfam" id="PF24902"/>
    </source>
</evidence>
<proteinExistence type="inferred from homology"/>
<dbReference type="Pfam" id="PF22967">
    <property type="entry name" value="Ig_NUP210_1st"/>
    <property type="match status" value="1"/>
</dbReference>
<feature type="signal peptide" evidence="9">
    <location>
        <begin position="1"/>
        <end position="23"/>
    </location>
</feature>
<dbReference type="InterPro" id="IPR008964">
    <property type="entry name" value="Invasin/intimin_cell_adhesion"/>
</dbReference>
<dbReference type="GO" id="GO:0005643">
    <property type="term" value="C:nuclear pore"/>
    <property type="evidence" value="ECO:0007669"/>
    <property type="project" value="TreeGrafter"/>
</dbReference>
<comment type="subcellular location">
    <subcellularLocation>
        <location evidence="1">Nucleus membrane</location>
        <topology evidence="1">Single-pass membrane protein</topology>
    </subcellularLocation>
</comment>
<evidence type="ECO:0000256" key="9">
    <source>
        <dbReference type="SAM" id="SignalP"/>
    </source>
</evidence>
<dbReference type="Pfam" id="PF22969">
    <property type="entry name" value="Ig_NUP210_2nd"/>
    <property type="match status" value="1"/>
</dbReference>
<dbReference type="PANTHER" id="PTHR23019:SF0">
    <property type="entry name" value="NUCLEAR PORE MEMBRANE GLYCOPROTEIN 210"/>
    <property type="match status" value="1"/>
</dbReference>
<dbReference type="Pfam" id="PF26182">
    <property type="entry name" value="Ig_NUP210_5th"/>
    <property type="match status" value="1"/>
</dbReference>
<dbReference type="AlphaFoldDB" id="A0A6A4WA77"/>
<dbReference type="InterPro" id="IPR055097">
    <property type="entry name" value="Ig_NUP210_2nd"/>
</dbReference>
<dbReference type="Pfam" id="PF22963">
    <property type="entry name" value="Ig_NUP210_3rd"/>
    <property type="match status" value="1"/>
</dbReference>
<organism evidence="17 18">
    <name type="scientific">Amphibalanus amphitrite</name>
    <name type="common">Striped barnacle</name>
    <name type="synonym">Balanus amphitrite</name>
    <dbReference type="NCBI Taxonomy" id="1232801"/>
    <lineage>
        <taxon>Eukaryota</taxon>
        <taxon>Metazoa</taxon>
        <taxon>Ecdysozoa</taxon>
        <taxon>Arthropoda</taxon>
        <taxon>Crustacea</taxon>
        <taxon>Multicrustacea</taxon>
        <taxon>Cirripedia</taxon>
        <taxon>Thoracica</taxon>
        <taxon>Thoracicalcarea</taxon>
        <taxon>Balanomorpha</taxon>
        <taxon>Balanoidea</taxon>
        <taxon>Balanidae</taxon>
        <taxon>Amphibalaninae</taxon>
        <taxon>Amphibalanus</taxon>
    </lineage>
</organism>
<comment type="similarity">
    <text evidence="2">Belongs to the NUP210 family.</text>
</comment>
<evidence type="ECO:0000313" key="18">
    <source>
        <dbReference type="Proteomes" id="UP000440578"/>
    </source>
</evidence>
<feature type="domain" description="NUP210 Ig-like" evidence="11">
    <location>
        <begin position="235"/>
        <end position="326"/>
    </location>
</feature>
<feature type="domain" description="NUP210 Ig-like" evidence="15">
    <location>
        <begin position="526"/>
        <end position="605"/>
    </location>
</feature>
<dbReference type="Pfam" id="PF22962">
    <property type="entry name" value="Ig_NUP210_7th"/>
    <property type="match status" value="1"/>
</dbReference>
<name>A0A6A4WA77_AMPAM</name>
<evidence type="ECO:0000259" key="12">
    <source>
        <dbReference type="Pfam" id="PF22967"/>
    </source>
</evidence>
<feature type="domain" description="NUP210 Ig-like" evidence="14">
    <location>
        <begin position="858"/>
        <end position="937"/>
    </location>
</feature>
<dbReference type="Pfam" id="PF24935">
    <property type="entry name" value="Ig_NUP210_6th"/>
    <property type="match status" value="1"/>
</dbReference>
<dbReference type="OrthoDB" id="361283at2759"/>
<dbReference type="Pfam" id="PF24991">
    <property type="entry name" value="Ig_NUP210_4th"/>
    <property type="match status" value="1"/>
</dbReference>
<dbReference type="InterPro" id="IPR055096">
    <property type="entry name" value="Ig_NUP210_1st"/>
</dbReference>
<dbReference type="Gene3D" id="2.60.40.1080">
    <property type="match status" value="1"/>
</dbReference>
<accession>A0A6A4WA77</accession>